<organism evidence="18 19">
    <name type="scientific">Candidatus Nealsonbacteria bacterium CG_4_9_14_3_um_filter_37_29</name>
    <dbReference type="NCBI Taxonomy" id="1974696"/>
    <lineage>
        <taxon>Bacteria</taxon>
        <taxon>Candidatus Nealsoniibacteriota</taxon>
    </lineage>
</organism>
<dbReference type="InterPro" id="IPR029033">
    <property type="entry name" value="His_PPase_superfam"/>
</dbReference>
<dbReference type="Pfam" id="PF00133">
    <property type="entry name" value="tRNA-synt_1"/>
    <property type="match status" value="2"/>
</dbReference>
<dbReference type="SUPFAM" id="SSF50677">
    <property type="entry name" value="ValRS/IleRS/LeuRS editing domain"/>
    <property type="match status" value="1"/>
</dbReference>
<evidence type="ECO:0000256" key="5">
    <source>
        <dbReference type="ARBA" id="ARBA00013165"/>
    </source>
</evidence>
<dbReference type="GO" id="GO:0004822">
    <property type="term" value="F:isoleucine-tRNA ligase activity"/>
    <property type="evidence" value="ECO:0007669"/>
    <property type="project" value="UniProtKB-EC"/>
</dbReference>
<dbReference type="InterPro" id="IPR009080">
    <property type="entry name" value="tRNAsynth_Ia_anticodon-bd"/>
</dbReference>
<evidence type="ECO:0000256" key="7">
    <source>
        <dbReference type="ARBA" id="ARBA00022598"/>
    </source>
</evidence>
<dbReference type="PRINTS" id="PR00984">
    <property type="entry name" value="TRNASYNTHILE"/>
</dbReference>
<dbReference type="AlphaFoldDB" id="A0A2M7Z3S3"/>
<feature type="domain" description="Aminoacyl-tRNA synthetase class Ia" evidence="16">
    <location>
        <begin position="11"/>
        <end position="486"/>
    </location>
</feature>
<feature type="non-terminal residue" evidence="18">
    <location>
        <position position="1011"/>
    </location>
</feature>
<reference evidence="19" key="1">
    <citation type="submission" date="2017-09" db="EMBL/GenBank/DDBJ databases">
        <title>Depth-based differentiation of microbial function through sediment-hosted aquifers and enrichment of novel symbionts in the deep terrestrial subsurface.</title>
        <authorList>
            <person name="Probst A.J."/>
            <person name="Ladd B."/>
            <person name="Jarett J.K."/>
            <person name="Geller-Mcgrath D.E."/>
            <person name="Sieber C.M.K."/>
            <person name="Emerson J.B."/>
            <person name="Anantharaman K."/>
            <person name="Thomas B.C."/>
            <person name="Malmstrom R."/>
            <person name="Stieglmeier M."/>
            <person name="Klingl A."/>
            <person name="Woyke T."/>
            <person name="Ryan C.M."/>
            <person name="Banfield J.F."/>
        </authorList>
    </citation>
    <scope>NUCLEOTIDE SEQUENCE [LARGE SCALE GENOMIC DNA]</scope>
</reference>
<evidence type="ECO:0000259" key="17">
    <source>
        <dbReference type="Pfam" id="PF08264"/>
    </source>
</evidence>
<dbReference type="FunFam" id="3.40.50.620:FF:000063">
    <property type="entry name" value="Isoleucine--tRNA ligase"/>
    <property type="match status" value="1"/>
</dbReference>
<keyword evidence="10" id="KW-0862">Zinc</keyword>
<dbReference type="Gene3D" id="3.90.740.10">
    <property type="entry name" value="Valyl/Leucyl/Isoleucyl-tRNA synthetase, editing domain"/>
    <property type="match status" value="1"/>
</dbReference>
<proteinExistence type="inferred from homology"/>
<comment type="caution">
    <text evidence="18">The sequence shown here is derived from an EMBL/GenBank/DDBJ whole genome shotgun (WGS) entry which is preliminary data.</text>
</comment>
<evidence type="ECO:0000256" key="1">
    <source>
        <dbReference type="ARBA" id="ARBA00001947"/>
    </source>
</evidence>
<feature type="domain" description="Aminoacyl-tRNA synthetase class Ia" evidence="16">
    <location>
        <begin position="682"/>
        <end position="820"/>
    </location>
</feature>
<dbReference type="Proteomes" id="UP000230178">
    <property type="component" value="Unassembled WGS sequence"/>
</dbReference>
<keyword evidence="11" id="KW-0067">ATP-binding</keyword>
<dbReference type="Pfam" id="PF08264">
    <property type="entry name" value="Anticodon_1"/>
    <property type="match status" value="1"/>
</dbReference>
<dbReference type="GO" id="GO:0000049">
    <property type="term" value="F:tRNA binding"/>
    <property type="evidence" value="ECO:0007669"/>
    <property type="project" value="InterPro"/>
</dbReference>
<dbReference type="InterPro" id="IPR002301">
    <property type="entry name" value="Ile-tRNA-ligase"/>
</dbReference>
<dbReference type="InterPro" id="IPR014729">
    <property type="entry name" value="Rossmann-like_a/b/a_fold"/>
</dbReference>
<dbReference type="CDD" id="cd07067">
    <property type="entry name" value="HP_PGM_like"/>
    <property type="match status" value="1"/>
</dbReference>
<dbReference type="InterPro" id="IPR023586">
    <property type="entry name" value="Ile-tRNA-ligase_type2"/>
</dbReference>
<dbReference type="Gene3D" id="3.40.50.620">
    <property type="entry name" value="HUPs"/>
    <property type="match status" value="2"/>
</dbReference>
<dbReference type="InterPro" id="IPR013078">
    <property type="entry name" value="His_Pase_superF_clade-1"/>
</dbReference>
<comment type="subcellular location">
    <subcellularLocation>
        <location evidence="2">Cytoplasm</location>
    </subcellularLocation>
</comment>
<keyword evidence="8" id="KW-0479">Metal-binding</keyword>
<dbReference type="PANTHER" id="PTHR42780">
    <property type="entry name" value="SOLEUCYL-TRNA SYNTHETASE"/>
    <property type="match status" value="1"/>
</dbReference>
<keyword evidence="7 18" id="KW-0436">Ligase</keyword>
<dbReference type="EC" id="6.1.1.5" evidence="5"/>
<evidence type="ECO:0000256" key="9">
    <source>
        <dbReference type="ARBA" id="ARBA00022741"/>
    </source>
</evidence>
<keyword evidence="6" id="KW-0963">Cytoplasm</keyword>
<keyword evidence="13" id="KW-0030">Aminoacyl-tRNA synthetase</keyword>
<dbReference type="SUPFAM" id="SSF52374">
    <property type="entry name" value="Nucleotidylyl transferase"/>
    <property type="match status" value="1"/>
</dbReference>
<name>A0A2M7Z3S3_9BACT</name>
<evidence type="ECO:0000313" key="18">
    <source>
        <dbReference type="EMBL" id="PJA83677.1"/>
    </source>
</evidence>
<evidence type="ECO:0000313" key="19">
    <source>
        <dbReference type="Proteomes" id="UP000230178"/>
    </source>
</evidence>
<dbReference type="GO" id="GO:0005524">
    <property type="term" value="F:ATP binding"/>
    <property type="evidence" value="ECO:0007669"/>
    <property type="project" value="UniProtKB-KW"/>
</dbReference>
<evidence type="ECO:0000259" key="16">
    <source>
        <dbReference type="Pfam" id="PF00133"/>
    </source>
</evidence>
<dbReference type="SUPFAM" id="SSF47323">
    <property type="entry name" value="Anticodon-binding domain of a subclass of class I aminoacyl-tRNA synthetases"/>
    <property type="match status" value="1"/>
</dbReference>
<dbReference type="Gene3D" id="1.10.730.10">
    <property type="entry name" value="Isoleucyl-tRNA Synthetase, Domain 1"/>
    <property type="match status" value="1"/>
</dbReference>
<comment type="cofactor">
    <cofactor evidence="1">
        <name>Zn(2+)</name>
        <dbReference type="ChEBI" id="CHEBI:29105"/>
    </cofactor>
</comment>
<keyword evidence="12" id="KW-0648">Protein biosynthesis</keyword>
<dbReference type="GO" id="GO:0002161">
    <property type="term" value="F:aminoacyl-tRNA deacylase activity"/>
    <property type="evidence" value="ECO:0007669"/>
    <property type="project" value="InterPro"/>
</dbReference>
<comment type="catalytic activity">
    <reaction evidence="15">
        <text>tRNA(Ile) + L-isoleucine + ATP = L-isoleucyl-tRNA(Ile) + AMP + diphosphate</text>
        <dbReference type="Rhea" id="RHEA:11060"/>
        <dbReference type="Rhea" id="RHEA-COMP:9666"/>
        <dbReference type="Rhea" id="RHEA-COMP:9695"/>
        <dbReference type="ChEBI" id="CHEBI:30616"/>
        <dbReference type="ChEBI" id="CHEBI:33019"/>
        <dbReference type="ChEBI" id="CHEBI:58045"/>
        <dbReference type="ChEBI" id="CHEBI:78442"/>
        <dbReference type="ChEBI" id="CHEBI:78528"/>
        <dbReference type="ChEBI" id="CHEBI:456215"/>
        <dbReference type="EC" id="6.1.1.5"/>
    </reaction>
</comment>
<dbReference type="SMART" id="SM00855">
    <property type="entry name" value="PGAM"/>
    <property type="match status" value="1"/>
</dbReference>
<keyword evidence="9" id="KW-0547">Nucleotide-binding</keyword>
<evidence type="ECO:0000256" key="4">
    <source>
        <dbReference type="ARBA" id="ARBA00011245"/>
    </source>
</evidence>
<dbReference type="InterPro" id="IPR013155">
    <property type="entry name" value="M/V/L/I-tRNA-synth_anticd-bd"/>
</dbReference>
<evidence type="ECO:0000256" key="15">
    <source>
        <dbReference type="ARBA" id="ARBA00048359"/>
    </source>
</evidence>
<sequence length="1011" mass="119098">MNLNFPKLEKKILKFWRRNKIFEKSIGQRKRARNFVFYEGPPTTNAAPGIHHVLARVYKDIICRYRAMRGFKVLRKAGWDTHGLPVELEIEKKLGLKSKKDIERYGIAKFNKLCKESVWHYKKDWEKLTERIAFWLELENPYITYTPDYIETVWWILKQIYKKRLLYQDYKVVPYCPRCGTSLSSHEVALGYEKIREPAIYIKFEIRNPKFETRGRSYLLVWTTTPWTLPGNVAIAANPEFVYVEAKVNDEYLILAKERLNVLGGNYEVIKKFKGKDLVGLRYNGLYPPDEEISKIAYKVIPADFVSLEEGTGLVHIAPAFGEEDMETGKENDLPILLNVGEEGKFTLDVKKWAGLYVKDADPLIIEDLKQRKLLFKEEKYLHDYPFCWRCDSPLLYYAKQSWFINMQKVKRDLIKNNRKINWTPAHLKEGRFGEWLEEIKDWALSRERFWGTPLPIWQCKKCGNLEMIGSQKDLVSQNFSKNKYYILRHGETIYQTEKKKMMYPWPESEPVLLTKNGETQIKKIAKKLKNKKIDLIYSSDSSRTRQTAEIVAIELGVKLFLDKRLRDINLGIYHGGEKAKFYQDFPDLEERFLKAPRKGESWSNCRERMVNFLKEIDKKHQNKNILLVSHGDPLWLLEGAMMGWQNKEYLKKTTKANFIKVGELKKIEFKNLPFNEKGELDFHRPYIDEVKFFCPRCESLMERVSEVIDCWFDSGAMPFAQYHFPFENKNLIDKRQQFPADYISEAVDQTRGWFYTLLAISTLLGFGTPYKNVISLGHVLDEKGGKMSKSKGNVVDPWKVVEKYGADVTRWYFFTVNQPGDAKLFSERDVDQALKKFILTFWNCFVFYNTYAEQRGKKHKDISGNQRSYQRKSAVLLDRWIISRLNNLIKETTQRLDKYDVTGTARAIENFIIEDLSLWYIRRSRRRFQKPETEKELKEASGTLNYVLLTLSKLTAPFIPFLSDEIYRNLIETRPLLSVHLESWPKVNKKLIDKKLEKKMEKAREVVALA</sequence>
<dbReference type="GO" id="GO:0046872">
    <property type="term" value="F:metal ion binding"/>
    <property type="evidence" value="ECO:0007669"/>
    <property type="project" value="UniProtKB-KW"/>
</dbReference>
<evidence type="ECO:0000256" key="14">
    <source>
        <dbReference type="ARBA" id="ARBA00025217"/>
    </source>
</evidence>
<dbReference type="PANTHER" id="PTHR42780:SF1">
    <property type="entry name" value="ISOLEUCINE--TRNA LIGASE, CYTOPLASMIC"/>
    <property type="match status" value="1"/>
</dbReference>
<comment type="subunit">
    <text evidence="4">Monomer.</text>
</comment>
<dbReference type="EMBL" id="PFVS01000028">
    <property type="protein sequence ID" value="PJA83677.1"/>
    <property type="molecule type" value="Genomic_DNA"/>
</dbReference>
<dbReference type="InterPro" id="IPR009008">
    <property type="entry name" value="Val/Leu/Ile-tRNA-synth_edit"/>
</dbReference>
<dbReference type="SUPFAM" id="SSF53254">
    <property type="entry name" value="Phosphoglycerate mutase-like"/>
    <property type="match status" value="1"/>
</dbReference>
<protein>
    <recommendedName>
        <fullName evidence="5">isoleucine--tRNA ligase</fullName>
        <ecNumber evidence="5">6.1.1.5</ecNumber>
    </recommendedName>
</protein>
<evidence type="ECO:0000256" key="13">
    <source>
        <dbReference type="ARBA" id="ARBA00023146"/>
    </source>
</evidence>
<evidence type="ECO:0000256" key="8">
    <source>
        <dbReference type="ARBA" id="ARBA00022723"/>
    </source>
</evidence>
<comment type="function">
    <text evidence="14">Catalyzes the attachment of isoleucine to tRNA(Ile). As IleRS can inadvertently accommodate and process structurally similar amino acids such as valine, to avoid such errors it has two additional distinct tRNA(Ile)-dependent editing activities. One activity is designated as 'pretransfer' editing and involves the hydrolysis of activated Val-AMP. The other activity is designated 'posttransfer' editing and involves deacylation of mischarged Val-tRNA(Ile).</text>
</comment>
<dbReference type="Gene3D" id="3.40.50.1240">
    <property type="entry name" value="Phosphoglycerate mutase-like"/>
    <property type="match status" value="1"/>
</dbReference>
<dbReference type="GO" id="GO:0006428">
    <property type="term" value="P:isoleucyl-tRNA aminoacylation"/>
    <property type="evidence" value="ECO:0007669"/>
    <property type="project" value="InterPro"/>
</dbReference>
<evidence type="ECO:0000256" key="3">
    <source>
        <dbReference type="ARBA" id="ARBA00007078"/>
    </source>
</evidence>
<accession>A0A2M7Z3S3</accession>
<dbReference type="InterPro" id="IPR033709">
    <property type="entry name" value="Anticodon_Ile_ABEc"/>
</dbReference>
<evidence type="ECO:0000256" key="12">
    <source>
        <dbReference type="ARBA" id="ARBA00022917"/>
    </source>
</evidence>
<evidence type="ECO:0000256" key="6">
    <source>
        <dbReference type="ARBA" id="ARBA00022490"/>
    </source>
</evidence>
<dbReference type="InterPro" id="IPR002300">
    <property type="entry name" value="aa-tRNA-synth_Ia"/>
</dbReference>
<comment type="similarity">
    <text evidence="3">Belongs to the class-I aminoacyl-tRNA synthetase family. IleS type 2 subfamily.</text>
</comment>
<gene>
    <name evidence="18" type="ORF">CO146_00765</name>
</gene>
<dbReference type="CDD" id="cd07961">
    <property type="entry name" value="Anticodon_Ia_Ile_ABEc"/>
    <property type="match status" value="1"/>
</dbReference>
<evidence type="ECO:0000256" key="11">
    <source>
        <dbReference type="ARBA" id="ARBA00022840"/>
    </source>
</evidence>
<feature type="domain" description="Methionyl/Valyl/Leucyl/Isoleucyl-tRNA synthetase anticodon-binding" evidence="17">
    <location>
        <begin position="879"/>
        <end position="1009"/>
    </location>
</feature>
<evidence type="ECO:0000256" key="2">
    <source>
        <dbReference type="ARBA" id="ARBA00004496"/>
    </source>
</evidence>
<evidence type="ECO:0000256" key="10">
    <source>
        <dbReference type="ARBA" id="ARBA00022833"/>
    </source>
</evidence>
<dbReference type="GO" id="GO:0005737">
    <property type="term" value="C:cytoplasm"/>
    <property type="evidence" value="ECO:0007669"/>
    <property type="project" value="UniProtKB-SubCell"/>
</dbReference>